<feature type="non-terminal residue" evidence="2">
    <location>
        <position position="35"/>
    </location>
</feature>
<organism evidence="2 3">
    <name type="scientific">Hermetia illucens</name>
    <name type="common">Black soldier fly</name>
    <dbReference type="NCBI Taxonomy" id="343691"/>
    <lineage>
        <taxon>Eukaryota</taxon>
        <taxon>Metazoa</taxon>
        <taxon>Ecdysozoa</taxon>
        <taxon>Arthropoda</taxon>
        <taxon>Hexapoda</taxon>
        <taxon>Insecta</taxon>
        <taxon>Pterygota</taxon>
        <taxon>Neoptera</taxon>
        <taxon>Endopterygota</taxon>
        <taxon>Diptera</taxon>
        <taxon>Brachycera</taxon>
        <taxon>Stratiomyomorpha</taxon>
        <taxon>Stratiomyidae</taxon>
        <taxon>Hermetiinae</taxon>
        <taxon>Hermetia</taxon>
    </lineage>
</organism>
<proteinExistence type="predicted"/>
<dbReference type="InParanoid" id="A0A7R8UUB2"/>
<name>A0A7R8UUB2_HERIL</name>
<feature type="compositionally biased region" description="Polar residues" evidence="1">
    <location>
        <begin position="19"/>
        <end position="35"/>
    </location>
</feature>
<feature type="region of interest" description="Disordered" evidence="1">
    <location>
        <begin position="1"/>
        <end position="35"/>
    </location>
</feature>
<accession>A0A7R8UUB2</accession>
<dbReference type="EMBL" id="LR899011">
    <property type="protein sequence ID" value="CAD7086108.1"/>
    <property type="molecule type" value="Genomic_DNA"/>
</dbReference>
<dbReference type="Proteomes" id="UP000594454">
    <property type="component" value="Chromosome 3"/>
</dbReference>
<sequence length="35" mass="3993">TQNRLQLHKFSAGRDRAKTTSAGSHGQLQNMLQRR</sequence>
<reference evidence="2 3" key="1">
    <citation type="submission" date="2020-11" db="EMBL/GenBank/DDBJ databases">
        <authorList>
            <person name="Wallbank WR R."/>
            <person name="Pardo Diaz C."/>
            <person name="Kozak K."/>
            <person name="Martin S."/>
            <person name="Jiggins C."/>
            <person name="Moest M."/>
            <person name="Warren A I."/>
            <person name="Generalovic N T."/>
            <person name="Byers J.R.P. K."/>
            <person name="Montejo-Kovacevich G."/>
            <person name="Yen C E."/>
        </authorList>
    </citation>
    <scope>NUCLEOTIDE SEQUENCE [LARGE SCALE GENOMIC DNA]</scope>
</reference>
<evidence type="ECO:0000256" key="1">
    <source>
        <dbReference type="SAM" id="MobiDB-lite"/>
    </source>
</evidence>
<evidence type="ECO:0000313" key="2">
    <source>
        <dbReference type="EMBL" id="CAD7086108.1"/>
    </source>
</evidence>
<evidence type="ECO:0000313" key="3">
    <source>
        <dbReference type="Proteomes" id="UP000594454"/>
    </source>
</evidence>
<keyword evidence="3" id="KW-1185">Reference proteome</keyword>
<dbReference type="AlphaFoldDB" id="A0A7R8UUB2"/>
<gene>
    <name evidence="2" type="ORF">HERILL_LOCUS8904</name>
</gene>
<protein>
    <submittedName>
        <fullName evidence="2">Uncharacterized protein</fullName>
    </submittedName>
</protein>